<dbReference type="PROSITE" id="PS50181">
    <property type="entry name" value="FBOX"/>
    <property type="match status" value="1"/>
</dbReference>
<dbReference type="HOGENOM" id="CLU_725981_0_0_1"/>
<keyword evidence="1" id="KW-0472">Membrane</keyword>
<protein>
    <recommendedName>
        <fullName evidence="2">F-box domain-containing protein</fullName>
    </recommendedName>
</protein>
<dbReference type="Proteomes" id="UP000054279">
    <property type="component" value="Unassembled WGS sequence"/>
</dbReference>
<evidence type="ECO:0000313" key="3">
    <source>
        <dbReference type="EMBL" id="KIJ23094.1"/>
    </source>
</evidence>
<evidence type="ECO:0000259" key="2">
    <source>
        <dbReference type="PROSITE" id="PS50181"/>
    </source>
</evidence>
<dbReference type="SUPFAM" id="SSF81383">
    <property type="entry name" value="F-box domain"/>
    <property type="match status" value="1"/>
</dbReference>
<keyword evidence="1" id="KW-0812">Transmembrane</keyword>
<dbReference type="CDD" id="cd09917">
    <property type="entry name" value="F-box_SF"/>
    <property type="match status" value="1"/>
</dbReference>
<dbReference type="OrthoDB" id="2322499at2759"/>
<dbReference type="InterPro" id="IPR036047">
    <property type="entry name" value="F-box-like_dom_sf"/>
</dbReference>
<dbReference type="Pfam" id="PF00646">
    <property type="entry name" value="F-box"/>
    <property type="match status" value="1"/>
</dbReference>
<feature type="transmembrane region" description="Helical" evidence="1">
    <location>
        <begin position="160"/>
        <end position="179"/>
    </location>
</feature>
<feature type="domain" description="F-box" evidence="2">
    <location>
        <begin position="32"/>
        <end position="82"/>
    </location>
</feature>
<dbReference type="EMBL" id="KN837807">
    <property type="protein sequence ID" value="KIJ23094.1"/>
    <property type="molecule type" value="Genomic_DNA"/>
</dbReference>
<dbReference type="InterPro" id="IPR001810">
    <property type="entry name" value="F-box_dom"/>
</dbReference>
<keyword evidence="1" id="KW-1133">Transmembrane helix</keyword>
<dbReference type="SMART" id="SM00256">
    <property type="entry name" value="FBOX"/>
    <property type="match status" value="1"/>
</dbReference>
<organism evidence="3 4">
    <name type="scientific">Sphaerobolus stellatus (strain SS14)</name>
    <dbReference type="NCBI Taxonomy" id="990650"/>
    <lineage>
        <taxon>Eukaryota</taxon>
        <taxon>Fungi</taxon>
        <taxon>Dikarya</taxon>
        <taxon>Basidiomycota</taxon>
        <taxon>Agaricomycotina</taxon>
        <taxon>Agaricomycetes</taxon>
        <taxon>Phallomycetidae</taxon>
        <taxon>Geastrales</taxon>
        <taxon>Sphaerobolaceae</taxon>
        <taxon>Sphaerobolus</taxon>
    </lineage>
</organism>
<keyword evidence="4" id="KW-1185">Reference proteome</keyword>
<reference evidence="3 4" key="1">
    <citation type="submission" date="2014-06" db="EMBL/GenBank/DDBJ databases">
        <title>Evolutionary Origins and Diversification of the Mycorrhizal Mutualists.</title>
        <authorList>
            <consortium name="DOE Joint Genome Institute"/>
            <consortium name="Mycorrhizal Genomics Consortium"/>
            <person name="Kohler A."/>
            <person name="Kuo A."/>
            <person name="Nagy L.G."/>
            <person name="Floudas D."/>
            <person name="Copeland A."/>
            <person name="Barry K.W."/>
            <person name="Cichocki N."/>
            <person name="Veneault-Fourrey C."/>
            <person name="LaButti K."/>
            <person name="Lindquist E.A."/>
            <person name="Lipzen A."/>
            <person name="Lundell T."/>
            <person name="Morin E."/>
            <person name="Murat C."/>
            <person name="Riley R."/>
            <person name="Ohm R."/>
            <person name="Sun H."/>
            <person name="Tunlid A."/>
            <person name="Henrissat B."/>
            <person name="Grigoriev I.V."/>
            <person name="Hibbett D.S."/>
            <person name="Martin F."/>
        </authorList>
    </citation>
    <scope>NUCLEOTIDE SEQUENCE [LARGE SCALE GENOMIC DNA]</scope>
    <source>
        <strain evidence="3 4">SS14</strain>
    </source>
</reference>
<proteinExistence type="predicted"/>
<evidence type="ECO:0000256" key="1">
    <source>
        <dbReference type="SAM" id="Phobius"/>
    </source>
</evidence>
<name>A0A0C9TMM0_SPHS4</name>
<accession>A0A0C9TMM0</accession>
<evidence type="ECO:0000313" key="4">
    <source>
        <dbReference type="Proteomes" id="UP000054279"/>
    </source>
</evidence>
<sequence length="381" mass="44414">MADTDTISLITGRRFQHTPSLRELYLSPMYSEAVCIHIPSDVWLEIANHLGPVDVLYLSRTCRRLNELLMSRASGEPIWRAARLNIPGLPDCPQYVSEAQYAQALFTFECQRCATPSPVKHHNYWLCTRLCNRCVDLEISKGTYLLNTIPGLTEPFIKTILSALDYMLLLFSLFVYYLIYAPDYRHHPGFNTKKVDQFYFVPRVKLAVRKFRLESLQTTPDKPKDIIQQRAKSYTEYLKVTKKLTKWCQEQKEDGNYTPAAELHNRRRRQLFDVLRRRHFSNEELESCDFTLVWEILKSTFTELTDNDFAFILPEMTHALNKARRLTSRVVDLRSISIIADYLNAKLFKTSSTSKIQVPYLSRPPRLVLPVSLPYRSSKTK</sequence>
<gene>
    <name evidence="3" type="ORF">M422DRAFT_786272</name>
</gene>
<dbReference type="AlphaFoldDB" id="A0A0C9TMM0"/>